<dbReference type="Gene3D" id="2.130.10.80">
    <property type="entry name" value="Galactose oxidase/kelch, beta-propeller"/>
    <property type="match status" value="1"/>
</dbReference>
<evidence type="ECO:0000259" key="4">
    <source>
        <dbReference type="Pfam" id="PF07250"/>
    </source>
</evidence>
<evidence type="ECO:0000313" key="7">
    <source>
        <dbReference type="Proteomes" id="UP000559256"/>
    </source>
</evidence>
<sequence length="621" mass="66172">MLCLLSALSLLLLYGTRTLAVSVSAVPPVRLEPRAFVSGPWGLTQPGTTGVSAMQLAVTSESTVIILDKVLPSFPDHYLQVNITPYCPESHRMGFRAQFEFKSSSFLGNGTLVSSGGNPIVLNTGNSGLQAIRLFTPCTDGSCDIFEDPNNLHLTSNRWYPSSVRIDDGSVLIYGGSTVGGFQNGASQNNPTYEFFPPKNINGFNGVRIPSQFLKDTLNGNHFPILMMLPDGNIFVAANQQAMLLNWKTNTERRLPNIPNGVRITYVCLPGKTRLNVRPTNLIYGPSSPYSAGAVLLPLKPDNDYTPEVMICGGSTISDKVNPSTLSSQTPASDQCARMVLNTNGINAGWSVETMPQARIMPELILLPDGRVVIINGAQTGVAGYGNVGKQVGSSNADNPALSPVLYDPNAAPGNRFSSTGISSQIARIYHSTATLTPSGNILVAGSNPNGDVQTRKYPTEYRFEYFSPPYMSQSRPSYTGLPATVAYGSTFKLSVQLPDNTDVSVALIDLGFATHGVHMDHRFVQLESNLSSDRKTLTVTGPPSGTHYPPGPAYLYVVTNNGVPSIGHKTLVGTGTSPPVDVDAIANMRSSARTHANLDPPAPSPTVGEGSNVADAVIPI</sequence>
<name>A0A8H5FRZ1_9AGAR</name>
<dbReference type="SUPFAM" id="SSF81296">
    <property type="entry name" value="E set domains"/>
    <property type="match status" value="1"/>
</dbReference>
<dbReference type="PANTHER" id="PTHR32208">
    <property type="entry name" value="SECRETED PROTEIN-RELATED"/>
    <property type="match status" value="1"/>
</dbReference>
<evidence type="ECO:0000259" key="5">
    <source>
        <dbReference type="Pfam" id="PF09118"/>
    </source>
</evidence>
<dbReference type="InterPro" id="IPR015202">
    <property type="entry name" value="GO-like_E_set"/>
</dbReference>
<feature type="signal peptide" evidence="3">
    <location>
        <begin position="1"/>
        <end position="20"/>
    </location>
</feature>
<feature type="region of interest" description="Disordered" evidence="2">
    <location>
        <begin position="595"/>
        <end position="615"/>
    </location>
</feature>
<reference evidence="6 7" key="1">
    <citation type="journal article" date="2020" name="ISME J.">
        <title>Uncovering the hidden diversity of litter-decomposition mechanisms in mushroom-forming fungi.</title>
        <authorList>
            <person name="Floudas D."/>
            <person name="Bentzer J."/>
            <person name="Ahren D."/>
            <person name="Johansson T."/>
            <person name="Persson P."/>
            <person name="Tunlid A."/>
        </authorList>
    </citation>
    <scope>NUCLEOTIDE SEQUENCE [LARGE SCALE GENOMIC DNA]</scope>
    <source>
        <strain evidence="6 7">CBS 291.85</strain>
    </source>
</reference>
<evidence type="ECO:0000256" key="3">
    <source>
        <dbReference type="SAM" id="SignalP"/>
    </source>
</evidence>
<dbReference type="Pfam" id="PF07250">
    <property type="entry name" value="Glyoxal_oxid_N"/>
    <property type="match status" value="1"/>
</dbReference>
<dbReference type="Proteomes" id="UP000559256">
    <property type="component" value="Unassembled WGS sequence"/>
</dbReference>
<feature type="chain" id="PRO_5034757553" description="Glyoxal oxidase" evidence="3">
    <location>
        <begin position="21"/>
        <end position="621"/>
    </location>
</feature>
<keyword evidence="7" id="KW-1185">Reference proteome</keyword>
<dbReference type="OrthoDB" id="2019572at2759"/>
<dbReference type="InterPro" id="IPR014756">
    <property type="entry name" value="Ig_E-set"/>
</dbReference>
<dbReference type="Pfam" id="PF09118">
    <property type="entry name" value="GO-like_E_set"/>
    <property type="match status" value="1"/>
</dbReference>
<feature type="domain" description="Galactose oxidase-like Early set" evidence="5">
    <location>
        <begin position="476"/>
        <end position="569"/>
    </location>
</feature>
<keyword evidence="1 3" id="KW-0732">Signal</keyword>
<dbReference type="InterPro" id="IPR011043">
    <property type="entry name" value="Gal_Oxase/kelch_b-propeller"/>
</dbReference>
<evidence type="ECO:0000256" key="2">
    <source>
        <dbReference type="SAM" id="MobiDB-lite"/>
    </source>
</evidence>
<dbReference type="InterPro" id="IPR037293">
    <property type="entry name" value="Gal_Oxidase_central_sf"/>
</dbReference>
<proteinExistence type="predicted"/>
<evidence type="ECO:0008006" key="8">
    <source>
        <dbReference type="Google" id="ProtNLM"/>
    </source>
</evidence>
<dbReference type="InterPro" id="IPR013783">
    <property type="entry name" value="Ig-like_fold"/>
</dbReference>
<organism evidence="6 7">
    <name type="scientific">Tetrapyrgos nigripes</name>
    <dbReference type="NCBI Taxonomy" id="182062"/>
    <lineage>
        <taxon>Eukaryota</taxon>
        <taxon>Fungi</taxon>
        <taxon>Dikarya</taxon>
        <taxon>Basidiomycota</taxon>
        <taxon>Agaricomycotina</taxon>
        <taxon>Agaricomycetes</taxon>
        <taxon>Agaricomycetidae</taxon>
        <taxon>Agaricales</taxon>
        <taxon>Marasmiineae</taxon>
        <taxon>Marasmiaceae</taxon>
        <taxon>Tetrapyrgos</taxon>
    </lineage>
</organism>
<dbReference type="SUPFAM" id="SSF50965">
    <property type="entry name" value="Galactose oxidase, central domain"/>
    <property type="match status" value="1"/>
</dbReference>
<dbReference type="CDD" id="cd02851">
    <property type="entry name" value="E_set_GO_C"/>
    <property type="match status" value="1"/>
</dbReference>
<dbReference type="EMBL" id="JAACJM010000101">
    <property type="protein sequence ID" value="KAF5346587.1"/>
    <property type="molecule type" value="Genomic_DNA"/>
</dbReference>
<dbReference type="AlphaFoldDB" id="A0A8H5FRZ1"/>
<evidence type="ECO:0000313" key="6">
    <source>
        <dbReference type="EMBL" id="KAF5346587.1"/>
    </source>
</evidence>
<protein>
    <recommendedName>
        <fullName evidence="8">Glyoxal oxidase</fullName>
    </recommendedName>
</protein>
<dbReference type="Gene3D" id="2.60.40.10">
    <property type="entry name" value="Immunoglobulins"/>
    <property type="match status" value="1"/>
</dbReference>
<dbReference type="InterPro" id="IPR009880">
    <property type="entry name" value="Glyoxal_oxidase_N"/>
</dbReference>
<evidence type="ECO:0000256" key="1">
    <source>
        <dbReference type="ARBA" id="ARBA00022729"/>
    </source>
</evidence>
<accession>A0A8H5FRZ1</accession>
<dbReference type="PANTHER" id="PTHR32208:SF96">
    <property type="entry name" value="GLYOXAL OXIDASE"/>
    <property type="match status" value="1"/>
</dbReference>
<gene>
    <name evidence="6" type="ORF">D9758_013485</name>
</gene>
<feature type="domain" description="Glyoxal oxidase N-terminal" evidence="4">
    <location>
        <begin position="103"/>
        <end position="471"/>
    </location>
</feature>
<comment type="caution">
    <text evidence="6">The sequence shown here is derived from an EMBL/GenBank/DDBJ whole genome shotgun (WGS) entry which is preliminary data.</text>
</comment>